<proteinExistence type="predicted"/>
<dbReference type="EMBL" id="FRFE01000001">
    <property type="protein sequence ID" value="SHO42697.1"/>
    <property type="molecule type" value="Genomic_DNA"/>
</dbReference>
<accession>A0A1M7XVN5</accession>
<dbReference type="RefSeq" id="WP_073611480.1">
    <property type="nucleotide sequence ID" value="NZ_FRFE01000001.1"/>
</dbReference>
<reference evidence="1" key="1">
    <citation type="submission" date="2016-12" db="EMBL/GenBank/DDBJ databases">
        <authorList>
            <person name="Song W.-J."/>
            <person name="Kurnit D.M."/>
        </authorList>
    </citation>
    <scope>NUCLEOTIDE SEQUENCE [LARGE SCALE GENOMIC DNA]</scope>
    <source>
        <strain evidence="1">DSM 18488</strain>
    </source>
</reference>
<gene>
    <name evidence="1" type="ORF">SAMN02745220_00099</name>
</gene>
<evidence type="ECO:0000313" key="2">
    <source>
        <dbReference type="Proteomes" id="UP000184603"/>
    </source>
</evidence>
<sequence length="77" mass="8467">MDVPPKNKPQWKDIVTGKKTYELKFLAAKIFLGRAVRTVSADPSPANINDAINNLHALFEKNSAAPTVQTDLKTIFG</sequence>
<name>A0A1M7XVN5_9BACT</name>
<protein>
    <submittedName>
        <fullName evidence="1">Uncharacterized protein</fullName>
    </submittedName>
</protein>
<dbReference type="AlphaFoldDB" id="A0A1M7XVN5"/>
<evidence type="ECO:0000313" key="1">
    <source>
        <dbReference type="EMBL" id="SHO42697.1"/>
    </source>
</evidence>
<dbReference type="OrthoDB" id="5458712at2"/>
<keyword evidence="2" id="KW-1185">Reference proteome</keyword>
<organism evidence="1 2">
    <name type="scientific">Desulfopila aestuarii DSM 18488</name>
    <dbReference type="NCBI Taxonomy" id="1121416"/>
    <lineage>
        <taxon>Bacteria</taxon>
        <taxon>Pseudomonadati</taxon>
        <taxon>Thermodesulfobacteriota</taxon>
        <taxon>Desulfobulbia</taxon>
        <taxon>Desulfobulbales</taxon>
        <taxon>Desulfocapsaceae</taxon>
        <taxon>Desulfopila</taxon>
    </lineage>
</organism>
<dbReference type="STRING" id="1121416.SAMN02745220_00099"/>
<dbReference type="Proteomes" id="UP000184603">
    <property type="component" value="Unassembled WGS sequence"/>
</dbReference>